<evidence type="ECO:0000256" key="2">
    <source>
        <dbReference type="ARBA" id="ARBA00022448"/>
    </source>
</evidence>
<feature type="transmembrane region" description="Helical" evidence="7">
    <location>
        <begin position="99"/>
        <end position="125"/>
    </location>
</feature>
<keyword evidence="10" id="KW-1185">Reference proteome</keyword>
<dbReference type="CDD" id="cd06261">
    <property type="entry name" value="TM_PBP2"/>
    <property type="match status" value="1"/>
</dbReference>
<evidence type="ECO:0000256" key="4">
    <source>
        <dbReference type="ARBA" id="ARBA00022692"/>
    </source>
</evidence>
<feature type="transmembrane region" description="Helical" evidence="7">
    <location>
        <begin position="37"/>
        <end position="62"/>
    </location>
</feature>
<keyword evidence="6 7" id="KW-0472">Membrane</keyword>
<feature type="domain" description="ABC transmembrane type-1" evidence="8">
    <location>
        <begin position="99"/>
        <end position="299"/>
    </location>
</feature>
<keyword evidence="2 7" id="KW-0813">Transport</keyword>
<protein>
    <submittedName>
        <fullName evidence="9">ABC transporter permease</fullName>
    </submittedName>
</protein>
<gene>
    <name evidence="9" type="ORF">CGZ75_22565</name>
</gene>
<keyword evidence="4 7" id="KW-0812">Transmembrane</keyword>
<dbReference type="PROSITE" id="PS50928">
    <property type="entry name" value="ABC_TM1"/>
    <property type="match status" value="1"/>
</dbReference>
<dbReference type="AlphaFoldDB" id="A0A229NV65"/>
<evidence type="ECO:0000256" key="6">
    <source>
        <dbReference type="ARBA" id="ARBA00023136"/>
    </source>
</evidence>
<dbReference type="Proteomes" id="UP000215145">
    <property type="component" value="Unassembled WGS sequence"/>
</dbReference>
<organism evidence="9 10">
    <name type="scientific">Paenibacillus herberti</name>
    <dbReference type="NCBI Taxonomy" id="1619309"/>
    <lineage>
        <taxon>Bacteria</taxon>
        <taxon>Bacillati</taxon>
        <taxon>Bacillota</taxon>
        <taxon>Bacilli</taxon>
        <taxon>Bacillales</taxon>
        <taxon>Paenibacillaceae</taxon>
        <taxon>Paenibacillus</taxon>
    </lineage>
</organism>
<dbReference type="InterPro" id="IPR050809">
    <property type="entry name" value="UgpAE/MalFG_permease"/>
</dbReference>
<evidence type="ECO:0000256" key="5">
    <source>
        <dbReference type="ARBA" id="ARBA00022989"/>
    </source>
</evidence>
<feature type="transmembrane region" description="Helical" evidence="7">
    <location>
        <begin position="132"/>
        <end position="150"/>
    </location>
</feature>
<dbReference type="SUPFAM" id="SSF161098">
    <property type="entry name" value="MetI-like"/>
    <property type="match status" value="1"/>
</dbReference>
<evidence type="ECO:0000259" key="8">
    <source>
        <dbReference type="PROSITE" id="PS50928"/>
    </source>
</evidence>
<evidence type="ECO:0000256" key="1">
    <source>
        <dbReference type="ARBA" id="ARBA00004651"/>
    </source>
</evidence>
<comment type="caution">
    <text evidence="9">The sequence shown here is derived from an EMBL/GenBank/DDBJ whole genome shotgun (WGS) entry which is preliminary data.</text>
</comment>
<reference evidence="9 10" key="1">
    <citation type="submission" date="2017-07" db="EMBL/GenBank/DDBJ databases">
        <title>Paenibacillus herberti R33 genome sequencing and assembly.</title>
        <authorList>
            <person name="Su W."/>
        </authorList>
    </citation>
    <scope>NUCLEOTIDE SEQUENCE [LARGE SCALE GENOMIC DNA]</scope>
    <source>
        <strain evidence="9 10">R33</strain>
    </source>
</reference>
<evidence type="ECO:0000313" key="10">
    <source>
        <dbReference type="Proteomes" id="UP000215145"/>
    </source>
</evidence>
<dbReference type="Pfam" id="PF00528">
    <property type="entry name" value="BPD_transp_1"/>
    <property type="match status" value="1"/>
</dbReference>
<dbReference type="RefSeq" id="WP_089526497.1">
    <property type="nucleotide sequence ID" value="NZ_NMUQ01000003.1"/>
</dbReference>
<sequence>MNPVIQSKNSRPDVNEQAELRSRKRARFRFRWNEYGMGYLFMLPWIIGFLVFMAIPICWSLYLTFNKVRFTGEGFKYEWIGLQNFKDALLKDNEYGVQIIAFFQQTILILPIIIIFSLLVAILLNQNFPGRFIYRAIFFLPVIFSTGQVLTELFQQGAGDVPFISQYGIDTFVEENFSSSLAEPIISLLSMIIIILWSSGVQILIFIAGFQTVSRTIYEAVRIDGASPWESFWKITLPSIVPFIALNLLYSTVDLFTSPINPVMEQIRKHMFNVSTGYGYASALAWFYFLLIIVIIALMLWFLNSSNRKRRYTA</sequence>
<dbReference type="InterPro" id="IPR000515">
    <property type="entry name" value="MetI-like"/>
</dbReference>
<dbReference type="GO" id="GO:0005886">
    <property type="term" value="C:plasma membrane"/>
    <property type="evidence" value="ECO:0007669"/>
    <property type="project" value="UniProtKB-SubCell"/>
</dbReference>
<evidence type="ECO:0000256" key="3">
    <source>
        <dbReference type="ARBA" id="ARBA00022475"/>
    </source>
</evidence>
<dbReference type="PANTHER" id="PTHR43227">
    <property type="entry name" value="BLL4140 PROTEIN"/>
    <property type="match status" value="1"/>
</dbReference>
<accession>A0A229NV65</accession>
<evidence type="ECO:0000256" key="7">
    <source>
        <dbReference type="RuleBase" id="RU363032"/>
    </source>
</evidence>
<dbReference type="GO" id="GO:0055085">
    <property type="term" value="P:transmembrane transport"/>
    <property type="evidence" value="ECO:0007669"/>
    <property type="project" value="InterPro"/>
</dbReference>
<dbReference type="Gene3D" id="1.10.3720.10">
    <property type="entry name" value="MetI-like"/>
    <property type="match status" value="1"/>
</dbReference>
<dbReference type="InterPro" id="IPR035906">
    <property type="entry name" value="MetI-like_sf"/>
</dbReference>
<feature type="transmembrane region" description="Helical" evidence="7">
    <location>
        <begin position="278"/>
        <end position="303"/>
    </location>
</feature>
<comment type="subcellular location">
    <subcellularLocation>
        <location evidence="1 7">Cell membrane</location>
        <topology evidence="1 7">Multi-pass membrane protein</topology>
    </subcellularLocation>
</comment>
<feature type="transmembrane region" description="Helical" evidence="7">
    <location>
        <begin position="185"/>
        <end position="210"/>
    </location>
</feature>
<proteinExistence type="inferred from homology"/>
<dbReference type="EMBL" id="NMUQ01000003">
    <property type="protein sequence ID" value="OXM13796.1"/>
    <property type="molecule type" value="Genomic_DNA"/>
</dbReference>
<keyword evidence="5 7" id="KW-1133">Transmembrane helix</keyword>
<dbReference type="OrthoDB" id="9788108at2"/>
<name>A0A229NV65_9BACL</name>
<keyword evidence="3" id="KW-1003">Cell membrane</keyword>
<feature type="transmembrane region" description="Helical" evidence="7">
    <location>
        <begin position="231"/>
        <end position="250"/>
    </location>
</feature>
<evidence type="ECO:0000313" key="9">
    <source>
        <dbReference type="EMBL" id="OXM13796.1"/>
    </source>
</evidence>
<comment type="similarity">
    <text evidence="7">Belongs to the binding-protein-dependent transport system permease family.</text>
</comment>
<dbReference type="PANTHER" id="PTHR43227:SF3">
    <property type="entry name" value="BINDING-PROTEIN-DEPENDENT TRANSPORT SYSTEMS INNER MEMBRANE COMPONENT"/>
    <property type="match status" value="1"/>
</dbReference>